<feature type="transmembrane region" description="Helical" evidence="6">
    <location>
        <begin position="608"/>
        <end position="628"/>
    </location>
</feature>
<dbReference type="RefSeq" id="WP_336348763.1">
    <property type="nucleotide sequence ID" value="NZ_JAZAQL010000001.1"/>
</dbReference>
<feature type="transmembrane region" description="Helical" evidence="6">
    <location>
        <begin position="348"/>
        <end position="374"/>
    </location>
</feature>
<feature type="transmembrane region" description="Helical" evidence="6">
    <location>
        <begin position="50"/>
        <end position="74"/>
    </location>
</feature>
<evidence type="ECO:0000256" key="6">
    <source>
        <dbReference type="SAM" id="Phobius"/>
    </source>
</evidence>
<accession>A0ABD5VB67</accession>
<comment type="subcellular location">
    <subcellularLocation>
        <location evidence="1">Cell membrane</location>
        <topology evidence="1">Multi-pass membrane protein</topology>
    </subcellularLocation>
</comment>
<evidence type="ECO:0000256" key="5">
    <source>
        <dbReference type="ARBA" id="ARBA00023136"/>
    </source>
</evidence>
<feature type="transmembrane region" description="Helical" evidence="6">
    <location>
        <begin position="583"/>
        <end position="601"/>
    </location>
</feature>
<dbReference type="AlphaFoldDB" id="A0ABD5VB67"/>
<evidence type="ECO:0000256" key="2">
    <source>
        <dbReference type="ARBA" id="ARBA00022475"/>
    </source>
</evidence>
<evidence type="ECO:0000256" key="3">
    <source>
        <dbReference type="ARBA" id="ARBA00022692"/>
    </source>
</evidence>
<organism evidence="8 9">
    <name type="scientific">Halorubellus litoreus</name>
    <dbReference type="NCBI Taxonomy" id="755308"/>
    <lineage>
        <taxon>Archaea</taxon>
        <taxon>Methanobacteriati</taxon>
        <taxon>Methanobacteriota</taxon>
        <taxon>Stenosarchaea group</taxon>
        <taxon>Halobacteria</taxon>
        <taxon>Halobacteriales</taxon>
        <taxon>Halorubellaceae</taxon>
        <taxon>Halorubellus</taxon>
    </lineage>
</organism>
<comment type="caution">
    <text evidence="8">The sequence shown here is derived from an EMBL/GenBank/DDBJ whole genome shotgun (WGS) entry which is preliminary data.</text>
</comment>
<keyword evidence="2" id="KW-1003">Cell membrane</keyword>
<dbReference type="Proteomes" id="UP001596395">
    <property type="component" value="Unassembled WGS sequence"/>
</dbReference>
<proteinExistence type="predicted"/>
<keyword evidence="5 6" id="KW-0472">Membrane</keyword>
<feature type="transmembrane region" description="Helical" evidence="6">
    <location>
        <begin position="252"/>
        <end position="281"/>
    </location>
</feature>
<feature type="transmembrane region" description="Helical" evidence="6">
    <location>
        <begin position="380"/>
        <end position="399"/>
    </location>
</feature>
<dbReference type="PANTHER" id="PTHR35402">
    <property type="entry name" value="INTEGRAL MEMBRANE PROTEIN-RELATED"/>
    <property type="match status" value="1"/>
</dbReference>
<dbReference type="GO" id="GO:0005886">
    <property type="term" value="C:plasma membrane"/>
    <property type="evidence" value="ECO:0007669"/>
    <property type="project" value="UniProtKB-SubCell"/>
</dbReference>
<feature type="domain" description="Type II secretion system protein GspF" evidence="7">
    <location>
        <begin position="162"/>
        <end position="275"/>
    </location>
</feature>
<evidence type="ECO:0000259" key="7">
    <source>
        <dbReference type="Pfam" id="PF00482"/>
    </source>
</evidence>
<evidence type="ECO:0000256" key="1">
    <source>
        <dbReference type="ARBA" id="ARBA00004651"/>
    </source>
</evidence>
<dbReference type="EMBL" id="JBHSXN010000001">
    <property type="protein sequence ID" value="MFC6951748.1"/>
    <property type="molecule type" value="Genomic_DNA"/>
</dbReference>
<reference evidence="8 9" key="1">
    <citation type="journal article" date="2019" name="Int. J. Syst. Evol. Microbiol.">
        <title>The Global Catalogue of Microorganisms (GCM) 10K type strain sequencing project: providing services to taxonomists for standard genome sequencing and annotation.</title>
        <authorList>
            <consortium name="The Broad Institute Genomics Platform"/>
            <consortium name="The Broad Institute Genome Sequencing Center for Infectious Disease"/>
            <person name="Wu L."/>
            <person name="Ma J."/>
        </authorList>
    </citation>
    <scope>NUCLEOTIDE SEQUENCE [LARGE SCALE GENOMIC DNA]</scope>
    <source>
        <strain evidence="8 9">GX26</strain>
    </source>
</reference>
<name>A0ABD5VB67_9EURY</name>
<evidence type="ECO:0000256" key="4">
    <source>
        <dbReference type="ARBA" id="ARBA00022989"/>
    </source>
</evidence>
<evidence type="ECO:0000313" key="8">
    <source>
        <dbReference type="EMBL" id="MFC6951748.1"/>
    </source>
</evidence>
<feature type="transmembrane region" description="Helical" evidence="6">
    <location>
        <begin position="526"/>
        <end position="550"/>
    </location>
</feature>
<keyword evidence="3 6" id="KW-0812">Transmembrane</keyword>
<gene>
    <name evidence="8" type="ORF">ACFQGB_02625</name>
</gene>
<evidence type="ECO:0000313" key="9">
    <source>
        <dbReference type="Proteomes" id="UP001596395"/>
    </source>
</evidence>
<keyword evidence="9" id="KW-1185">Reference proteome</keyword>
<dbReference type="Pfam" id="PF00482">
    <property type="entry name" value="T2SSF"/>
    <property type="match status" value="1"/>
</dbReference>
<keyword evidence="4 6" id="KW-1133">Transmembrane helix</keyword>
<feature type="transmembrane region" description="Helical" evidence="6">
    <location>
        <begin position="306"/>
        <end position="327"/>
    </location>
</feature>
<dbReference type="InterPro" id="IPR056569">
    <property type="entry name" value="ArlJ-like"/>
</dbReference>
<protein>
    <submittedName>
        <fullName evidence="8">Type II secretion system F family protein</fullName>
    </submittedName>
</protein>
<sequence length="629" mass="65548">MTRPVSALDRAAYALFSRRADASRHDRNRERYRGSGVQMPFDVFVARLHALAWLVAAVAGPTAAALAPLVVVAVPGVALGPASAGAGGGPGVVGAGGASMLAFRAGAFAVAAFGGHRATTALGGRYLAWRARARRVGIQRTLPGAVRYLRALSTGTDDRRTMLAKVAENRDAYGATADAAGAVLAKAELTGSLNEGLRLVARDTPSQDTLAPFLMKFREHATQGPEELSRYLRMESRMLGHRQARERERASGFLELVAELFVVLLVLPALLVVVLSVMSVLTPSLNQPLGGPFAGTPLGAVTPRALIVYGAAVFVAAVGALSAAIVVSLRPIAATPEYERPRGVGATFASALSNPASASVVAVALAGGVVVLAWATGASALAALTVGYVAYAVPVGVVATRRARRDDAKDRELKDFVHAVSGHVSLGRPFPDAVARVAEEVDLGPLDADVADLAFAAGLTSTDGDLRTAALDRFVARVGTPLSEQTMRLVTGALDAGSDTETVFETLQTEVGRLHHEKQSLRDEMLVYAAVGWTTAILVVGIVVAVNLYVLDSFAQLSAVSTPGTGFVLDPDAVNVSREHRRFYVVTQATMLASGWFAGAASRGKYDALLHSGLLVAFAYAVFALGGLL</sequence>
<dbReference type="InterPro" id="IPR018076">
    <property type="entry name" value="T2SS_GspF_dom"/>
</dbReference>